<reference evidence="2" key="1">
    <citation type="journal article" date="2021" name="IMA Fungus">
        <title>Genomic characterization of three marine fungi, including Emericellopsis atlantica sp. nov. with signatures of a generalist lifestyle and marine biomass degradation.</title>
        <authorList>
            <person name="Hagestad O.C."/>
            <person name="Hou L."/>
            <person name="Andersen J.H."/>
            <person name="Hansen E.H."/>
            <person name="Altermark B."/>
            <person name="Li C."/>
            <person name="Kuhnert E."/>
            <person name="Cox R.J."/>
            <person name="Crous P.W."/>
            <person name="Spatafora J.W."/>
            <person name="Lail K."/>
            <person name="Amirebrahimi M."/>
            <person name="Lipzen A."/>
            <person name="Pangilinan J."/>
            <person name="Andreopoulos W."/>
            <person name="Hayes R.D."/>
            <person name="Ng V."/>
            <person name="Grigoriev I.V."/>
            <person name="Jackson S.A."/>
            <person name="Sutton T.D.S."/>
            <person name="Dobson A.D.W."/>
            <person name="Rama T."/>
        </authorList>
    </citation>
    <scope>NUCLEOTIDE SEQUENCE</scope>
    <source>
        <strain evidence="2">TRa018bII</strain>
    </source>
</reference>
<gene>
    <name evidence="2" type="ORF">BJ875DRAFT_529809</name>
</gene>
<dbReference type="InterPro" id="IPR045690">
    <property type="entry name" value="DUF6055"/>
</dbReference>
<accession>A0A9P7YKF2</accession>
<dbReference type="Proteomes" id="UP000824998">
    <property type="component" value="Unassembled WGS sequence"/>
</dbReference>
<evidence type="ECO:0000313" key="3">
    <source>
        <dbReference type="Proteomes" id="UP000824998"/>
    </source>
</evidence>
<feature type="signal peptide" evidence="1">
    <location>
        <begin position="1"/>
        <end position="19"/>
    </location>
</feature>
<keyword evidence="1" id="KW-0732">Signal</keyword>
<organism evidence="2 3">
    <name type="scientific">Amylocarpus encephaloides</name>
    <dbReference type="NCBI Taxonomy" id="45428"/>
    <lineage>
        <taxon>Eukaryota</taxon>
        <taxon>Fungi</taxon>
        <taxon>Dikarya</taxon>
        <taxon>Ascomycota</taxon>
        <taxon>Pezizomycotina</taxon>
        <taxon>Leotiomycetes</taxon>
        <taxon>Helotiales</taxon>
        <taxon>Helotiales incertae sedis</taxon>
        <taxon>Amylocarpus</taxon>
    </lineage>
</organism>
<feature type="chain" id="PRO_5040348134" evidence="1">
    <location>
        <begin position="20"/>
        <end position="431"/>
    </location>
</feature>
<comment type="caution">
    <text evidence="2">The sequence shown here is derived from an EMBL/GenBank/DDBJ whole genome shotgun (WGS) entry which is preliminary data.</text>
</comment>
<sequence length="431" mass="47191">MYSIRCVSMLVGMLASIVASVPASTEKLRAAPPAEFTPNPTPGGGGNKYRDSPHFRIYNYPTTVVADGTLKYLEAAYSCFVDDLGWRSTGLTFNGELTDTGPWYKLNVYNVGNIPGAAANTGTESKTGLAFLNVVTQYLNTPSVVVHEFGHALTYCERYWVDQIRTGAWWETIANFVADTYLTSSVCANARAKYQQPEGDTLIDLGKSISDSYQVIVDGTSGSGNYYQAWPFFTYLTNNPDNYPGLGWSIFPNVWTKYKRNSNETPLHVLERLAAPTKIQTVVGRYWARMAYVDIGHKKAQQAFQKNRKSLNYANLDSMGSGRYKVKTARKPRYMGSNIIPLKGTGSIAVRVTTTNNAPFSAALAIWSANGTVRYIDLINGNAQAVLAASEEATLVVANTPSSLILFDPFKLTADLNNGLDYQIQLTGAAA</sequence>
<proteinExistence type="predicted"/>
<keyword evidence="3" id="KW-1185">Reference proteome</keyword>
<dbReference type="Pfam" id="PF19527">
    <property type="entry name" value="DUF6055"/>
    <property type="match status" value="1"/>
</dbReference>
<dbReference type="AlphaFoldDB" id="A0A9P7YKF2"/>
<dbReference type="EMBL" id="MU251440">
    <property type="protein sequence ID" value="KAG9235162.1"/>
    <property type="molecule type" value="Genomic_DNA"/>
</dbReference>
<protein>
    <submittedName>
        <fullName evidence="2">Uncharacterized protein</fullName>
    </submittedName>
</protein>
<name>A0A9P7YKF2_9HELO</name>
<evidence type="ECO:0000313" key="2">
    <source>
        <dbReference type="EMBL" id="KAG9235162.1"/>
    </source>
</evidence>
<evidence type="ECO:0000256" key="1">
    <source>
        <dbReference type="SAM" id="SignalP"/>
    </source>
</evidence>
<dbReference type="OrthoDB" id="5319191at2759"/>